<name>A0A1S9D8A9_ASPOZ</name>
<feature type="compositionally biased region" description="Basic and acidic residues" evidence="1">
    <location>
        <begin position="60"/>
        <end position="76"/>
    </location>
</feature>
<proteinExistence type="predicted"/>
<gene>
    <name evidence="2" type="ORF">OAory_01068680</name>
</gene>
<evidence type="ECO:0000256" key="1">
    <source>
        <dbReference type="SAM" id="MobiDB-lite"/>
    </source>
</evidence>
<dbReference type="InterPro" id="IPR008936">
    <property type="entry name" value="Rho_GTPase_activation_prot"/>
</dbReference>
<dbReference type="EMBL" id="MKZY01000009">
    <property type="protein sequence ID" value="OOO05352.1"/>
    <property type="molecule type" value="Genomic_DNA"/>
</dbReference>
<dbReference type="OrthoDB" id="9994905at2759"/>
<accession>A0A1S9D8A9</accession>
<dbReference type="AlphaFoldDB" id="A0A1S9D8A9"/>
<dbReference type="Gene3D" id="1.10.555.10">
    <property type="entry name" value="Rho GTPase activation protein"/>
    <property type="match status" value="1"/>
</dbReference>
<organism evidence="2 3">
    <name type="scientific">Aspergillus oryzae</name>
    <name type="common">Yellow koji mold</name>
    <dbReference type="NCBI Taxonomy" id="5062"/>
    <lineage>
        <taxon>Eukaryota</taxon>
        <taxon>Fungi</taxon>
        <taxon>Dikarya</taxon>
        <taxon>Ascomycota</taxon>
        <taxon>Pezizomycotina</taxon>
        <taxon>Eurotiomycetes</taxon>
        <taxon>Eurotiomycetidae</taxon>
        <taxon>Eurotiales</taxon>
        <taxon>Aspergillaceae</taxon>
        <taxon>Aspergillus</taxon>
        <taxon>Aspergillus subgen. Circumdati</taxon>
    </lineage>
</organism>
<feature type="region of interest" description="Disordered" evidence="1">
    <location>
        <begin position="38"/>
        <end position="80"/>
    </location>
</feature>
<protein>
    <submittedName>
        <fullName evidence="2">Uncharacterized protein</fullName>
    </submittedName>
</protein>
<feature type="compositionally biased region" description="Polar residues" evidence="1">
    <location>
        <begin position="48"/>
        <end position="59"/>
    </location>
</feature>
<evidence type="ECO:0000313" key="3">
    <source>
        <dbReference type="Proteomes" id="UP000190312"/>
    </source>
</evidence>
<evidence type="ECO:0000313" key="2">
    <source>
        <dbReference type="EMBL" id="OOO05352.1"/>
    </source>
</evidence>
<reference evidence="2 3" key="1">
    <citation type="submission" date="2016-10" db="EMBL/GenBank/DDBJ databases">
        <title>Genome sequencing of Aspergillus oryzae BCC7051.</title>
        <authorList>
            <person name="Thammarongtham C."/>
            <person name="Vorapreeda T."/>
            <person name="Nookaew I."/>
            <person name="Srisuk T."/>
            <person name="Land M."/>
            <person name="Jeennor S."/>
            <person name="Laoteng K."/>
        </authorList>
    </citation>
    <scope>NUCLEOTIDE SEQUENCE [LARGE SCALE GENOMIC DNA]</scope>
    <source>
        <strain evidence="2 3">BCC7051</strain>
    </source>
</reference>
<comment type="caution">
    <text evidence="2">The sequence shown here is derived from an EMBL/GenBank/DDBJ whole genome shotgun (WGS) entry which is preliminary data.</text>
</comment>
<dbReference type="Proteomes" id="UP000190312">
    <property type="component" value="Unassembled WGS sequence"/>
</dbReference>
<sequence length="722" mass="79469">MGLFSLFSKSSASESSARTWTLAGHGKLSDTRHRQYTALPSDMGHDTSIGTGSNSACNEQSREGHSNSLRQEKPQAQHEQTPFLKDFSSHVGTNDTKIASLDAAANSPHLIKGSGRFVTLLRSRKSRRRKSQFRAPELHDEYAARNSGCCAYMCTVSDDTGTHQSANGRRLLQDHKNLLGPFEDRKASDRTTLSQKSDLTSVTVSHHSSKRTLTPIALFHKENVRQSPFDELGESCRRVSSYYPILEPSMTTTSSATQASSYCGDMNPEIAHMAGMLAKSGNPFDQESFHDHENLPLVTSSRTVSRDSTWSFHIDRHTAAVAFNELAAQIHLVPLDLDNYESDKEFGPAAPVDDPNVIGDNEPPRRRDRVLGRIRVMRSTLHMKAQPAVTHTRTLRRMKTLANFSSRSCELSALKGRSLENLARLGGHSFLSFPVEFAPAILRLPTCFVATISYLRCFGLSTPEVFCNAGNLKTAARIYNHFARQVLSAENVHDRIEVTVRRGEMPVDLIRILGHDTSCECSSQVLSVGWVFKALLAGLPGGILGSARLYRILVSICYGRIAESNERNGGCSGSLSPPGHTKMQAIGLAVLALTTPMQLNLICAFFGLCAMLLYETERASEVDELGGDVGRSGLMLSVERLGHVLGPLLNPDGGDGGQDTFRAIEREIENQRVMTMLIGSWCSINRQLRIWQNQGSVARRGSFFRLFSWEQSLADAECHVGG</sequence>